<dbReference type="SUPFAM" id="SSF53448">
    <property type="entry name" value="Nucleotide-diphospho-sugar transferases"/>
    <property type="match status" value="1"/>
</dbReference>
<protein>
    <submittedName>
        <fullName evidence="2">Glycosyltransferase family 2 protein</fullName>
    </submittedName>
</protein>
<organism evidence="2 3">
    <name type="scientific">Adonisia turfae CCMR0082</name>
    <dbReference type="NCBI Taxonomy" id="2304604"/>
    <lineage>
        <taxon>Bacteria</taxon>
        <taxon>Bacillati</taxon>
        <taxon>Cyanobacteriota</taxon>
        <taxon>Adonisia</taxon>
        <taxon>Adonisia turfae</taxon>
    </lineage>
</organism>
<evidence type="ECO:0000313" key="2">
    <source>
        <dbReference type="EMBL" id="NEZ66550.1"/>
    </source>
</evidence>
<evidence type="ECO:0000313" key="3">
    <source>
        <dbReference type="Proteomes" id="UP000473574"/>
    </source>
</evidence>
<dbReference type="InterPro" id="IPR050834">
    <property type="entry name" value="Glycosyltransf_2"/>
</dbReference>
<dbReference type="Pfam" id="PF00535">
    <property type="entry name" value="Glycos_transf_2"/>
    <property type="match status" value="1"/>
</dbReference>
<name>A0A6M0SDI9_9CYAN</name>
<dbReference type="Gene3D" id="3.90.550.10">
    <property type="entry name" value="Spore Coat Polysaccharide Biosynthesis Protein SpsA, Chain A"/>
    <property type="match status" value="1"/>
</dbReference>
<reference evidence="2 3" key="1">
    <citation type="journal article" date="2020" name="Microb. Ecol.">
        <title>Ecogenomics of the Marine Benthic Filamentous Cyanobacterium Adonisia.</title>
        <authorList>
            <person name="Walter J.M."/>
            <person name="Coutinho F.H."/>
            <person name="Leomil L."/>
            <person name="Hargreaves P.I."/>
            <person name="Campeao M.E."/>
            <person name="Vieira V.V."/>
            <person name="Silva B.S."/>
            <person name="Fistarol G.O."/>
            <person name="Salomon P.S."/>
            <person name="Sawabe T."/>
            <person name="Mino S."/>
            <person name="Hosokawa M."/>
            <person name="Miyashita H."/>
            <person name="Maruyama F."/>
            <person name="van Verk M.C."/>
            <person name="Dutilh B.E."/>
            <person name="Thompson C.C."/>
            <person name="Thompson F.L."/>
        </authorList>
    </citation>
    <scope>NUCLEOTIDE SEQUENCE [LARGE SCALE GENOMIC DNA]</scope>
    <source>
        <strain evidence="2 3">CCMR0082</strain>
    </source>
</reference>
<keyword evidence="2" id="KW-0808">Transferase</keyword>
<dbReference type="EMBL" id="QZCE01000002">
    <property type="protein sequence ID" value="NEZ66550.1"/>
    <property type="molecule type" value="Genomic_DNA"/>
</dbReference>
<dbReference type="PANTHER" id="PTHR43685:SF11">
    <property type="entry name" value="GLYCOSYLTRANSFERASE TAGX-RELATED"/>
    <property type="match status" value="1"/>
</dbReference>
<dbReference type="PANTHER" id="PTHR43685">
    <property type="entry name" value="GLYCOSYLTRANSFERASE"/>
    <property type="match status" value="1"/>
</dbReference>
<feature type="domain" description="Glycosyltransferase 2-like" evidence="1">
    <location>
        <begin position="7"/>
        <end position="176"/>
    </location>
</feature>
<dbReference type="Proteomes" id="UP000473574">
    <property type="component" value="Unassembled WGS sequence"/>
</dbReference>
<gene>
    <name evidence="2" type="ORF">D0962_27955</name>
</gene>
<proteinExistence type="predicted"/>
<dbReference type="InterPro" id="IPR001173">
    <property type="entry name" value="Glyco_trans_2-like"/>
</dbReference>
<dbReference type="InterPro" id="IPR029044">
    <property type="entry name" value="Nucleotide-diphossugar_trans"/>
</dbReference>
<sequence length="326" mass="37339">MAMPLLSICIPAYNRPEWLKRAILSILTTPIEQQPQVELIVSDDSTIPACKQIVDELIVNWHGKHHYCQNTPSLGMAGNWNHCIQIASGEYVLILHDDDYLEAGAPGKILETLQQHPNESALLFGVNVVTSKQNIQKQQIFQSQKRLTSKEALEKLLTNSSFIRFPGIVLNRQVFQRTGYFKETIGGIADIDLWIRICQQYGLLCIPITTANYTVHGNALTMQMFNTQVLKGIENLFKNVEAQQWLPKSTLQKCKTNYFHQFILAGTVRHLKRWDAKSASNTFKLLNQFNIENKHLKLKWKIVKITLKIILNPKDLFIFVQQSNEV</sequence>
<evidence type="ECO:0000259" key="1">
    <source>
        <dbReference type="Pfam" id="PF00535"/>
    </source>
</evidence>
<dbReference type="GO" id="GO:0016740">
    <property type="term" value="F:transferase activity"/>
    <property type="evidence" value="ECO:0007669"/>
    <property type="project" value="UniProtKB-KW"/>
</dbReference>
<accession>A0A6M0SDI9</accession>
<dbReference type="AlphaFoldDB" id="A0A6M0SDI9"/>
<comment type="caution">
    <text evidence="2">The sequence shown here is derived from an EMBL/GenBank/DDBJ whole genome shotgun (WGS) entry which is preliminary data.</text>
</comment>